<reference evidence="2 3" key="1">
    <citation type="submission" date="2021-06" db="EMBL/GenBank/DDBJ databases">
        <authorList>
            <person name="Palmer J.M."/>
        </authorList>
    </citation>
    <scope>NUCLEOTIDE SEQUENCE [LARGE SCALE GENOMIC DNA]</scope>
    <source>
        <strain evidence="2 3">MEX-2019</strain>
        <tissue evidence="2">Muscle</tissue>
    </source>
</reference>
<dbReference type="Proteomes" id="UP001311232">
    <property type="component" value="Unassembled WGS sequence"/>
</dbReference>
<proteinExistence type="predicted"/>
<sequence length="184" mass="20527">MMIFFHRIGQIRLLSIYQASYDLTQEEDNTSHQRPVISQCASSPLKQGGEEQEMKEAISIQPRPTKPWHRADYKWEVSRRHGGPAGTGPSVTHRHVVINSLCGHQSEDLTTSTADGDSAGQQEATPGVPAPHRELTATQKIPGRFVSPKKLECSTDNDAFRVRKDGDNKNERRAKIAWLSVSDI</sequence>
<accession>A0AAV9SFK0</accession>
<evidence type="ECO:0000256" key="1">
    <source>
        <dbReference type="SAM" id="MobiDB-lite"/>
    </source>
</evidence>
<gene>
    <name evidence="2" type="ORF">CRENBAI_000366</name>
</gene>
<name>A0AAV9SFK0_9TELE</name>
<keyword evidence="3" id="KW-1185">Reference proteome</keyword>
<feature type="region of interest" description="Disordered" evidence="1">
    <location>
        <begin position="107"/>
        <end position="130"/>
    </location>
</feature>
<dbReference type="AlphaFoldDB" id="A0AAV9SFK0"/>
<evidence type="ECO:0000313" key="2">
    <source>
        <dbReference type="EMBL" id="KAK5620213.1"/>
    </source>
</evidence>
<organism evidence="2 3">
    <name type="scientific">Crenichthys baileyi</name>
    <name type="common">White River springfish</name>
    <dbReference type="NCBI Taxonomy" id="28760"/>
    <lineage>
        <taxon>Eukaryota</taxon>
        <taxon>Metazoa</taxon>
        <taxon>Chordata</taxon>
        <taxon>Craniata</taxon>
        <taxon>Vertebrata</taxon>
        <taxon>Euteleostomi</taxon>
        <taxon>Actinopterygii</taxon>
        <taxon>Neopterygii</taxon>
        <taxon>Teleostei</taxon>
        <taxon>Neoteleostei</taxon>
        <taxon>Acanthomorphata</taxon>
        <taxon>Ovalentaria</taxon>
        <taxon>Atherinomorphae</taxon>
        <taxon>Cyprinodontiformes</taxon>
        <taxon>Goodeidae</taxon>
        <taxon>Crenichthys</taxon>
    </lineage>
</organism>
<evidence type="ECO:0000313" key="3">
    <source>
        <dbReference type="Proteomes" id="UP001311232"/>
    </source>
</evidence>
<protein>
    <submittedName>
        <fullName evidence="2">Uncharacterized protein</fullName>
    </submittedName>
</protein>
<comment type="caution">
    <text evidence="2">The sequence shown here is derived from an EMBL/GenBank/DDBJ whole genome shotgun (WGS) entry which is preliminary data.</text>
</comment>
<dbReference type="EMBL" id="JAHHUM010000382">
    <property type="protein sequence ID" value="KAK5620213.1"/>
    <property type="molecule type" value="Genomic_DNA"/>
</dbReference>
<feature type="compositionally biased region" description="Polar residues" evidence="1">
    <location>
        <begin position="108"/>
        <end position="124"/>
    </location>
</feature>